<dbReference type="RefSeq" id="WP_133908561.1">
    <property type="nucleotide sequence ID" value="NZ_SOCP01000024.1"/>
</dbReference>
<proteinExistence type="predicted"/>
<sequence>MTAPATPEARRAARNAAKKPTTATDLAAMLMRAARRGLQIVPVSLDDWSRVIGANEIDGSRVRLVLDGNTIWLGEHASTPCLQIALQEADPNNHPYLVRPNEVVEIGHAADGRTRAGKPRVLRRTPIIDLDALPFE</sequence>
<accession>A0A4V3FQL7</accession>
<organism evidence="2 3">
    <name type="scientific">Actinophytocola oryzae</name>
    <dbReference type="NCBI Taxonomy" id="502181"/>
    <lineage>
        <taxon>Bacteria</taxon>
        <taxon>Bacillati</taxon>
        <taxon>Actinomycetota</taxon>
        <taxon>Actinomycetes</taxon>
        <taxon>Pseudonocardiales</taxon>
        <taxon>Pseudonocardiaceae</taxon>
    </lineage>
</organism>
<protein>
    <submittedName>
        <fullName evidence="2">Uncharacterized protein</fullName>
    </submittedName>
</protein>
<dbReference type="OrthoDB" id="9965499at2"/>
<evidence type="ECO:0000256" key="1">
    <source>
        <dbReference type="SAM" id="MobiDB-lite"/>
    </source>
</evidence>
<reference evidence="2 3" key="1">
    <citation type="submission" date="2019-03" db="EMBL/GenBank/DDBJ databases">
        <title>Genomic Encyclopedia of Archaeal and Bacterial Type Strains, Phase II (KMG-II): from individual species to whole genera.</title>
        <authorList>
            <person name="Goeker M."/>
        </authorList>
    </citation>
    <scope>NUCLEOTIDE SEQUENCE [LARGE SCALE GENOMIC DNA]</scope>
    <source>
        <strain evidence="2 3">DSM 45499</strain>
    </source>
</reference>
<evidence type="ECO:0000313" key="2">
    <source>
        <dbReference type="EMBL" id="TDV40121.1"/>
    </source>
</evidence>
<feature type="region of interest" description="Disordered" evidence="1">
    <location>
        <begin position="1"/>
        <end position="21"/>
    </location>
</feature>
<comment type="caution">
    <text evidence="2">The sequence shown here is derived from an EMBL/GenBank/DDBJ whole genome shotgun (WGS) entry which is preliminary data.</text>
</comment>
<evidence type="ECO:0000313" key="3">
    <source>
        <dbReference type="Proteomes" id="UP000294927"/>
    </source>
</evidence>
<name>A0A4V3FQL7_9PSEU</name>
<dbReference type="AlphaFoldDB" id="A0A4V3FQL7"/>
<keyword evidence="3" id="KW-1185">Reference proteome</keyword>
<dbReference type="EMBL" id="SOCP01000024">
    <property type="protein sequence ID" value="TDV40121.1"/>
    <property type="molecule type" value="Genomic_DNA"/>
</dbReference>
<dbReference type="Proteomes" id="UP000294927">
    <property type="component" value="Unassembled WGS sequence"/>
</dbReference>
<gene>
    <name evidence="2" type="ORF">CLV71_124140</name>
</gene>